<evidence type="ECO:0000313" key="2">
    <source>
        <dbReference type="Proteomes" id="UP000594688"/>
    </source>
</evidence>
<evidence type="ECO:0000313" key="1">
    <source>
        <dbReference type="EMBL" id="QPJ61256.1"/>
    </source>
</evidence>
<dbReference type="Proteomes" id="UP000594688">
    <property type="component" value="Chromosome"/>
</dbReference>
<dbReference type="EMBL" id="CP048685">
    <property type="protein sequence ID" value="QPJ61256.1"/>
    <property type="molecule type" value="Genomic_DNA"/>
</dbReference>
<dbReference type="KEGG" id="nli:G3M70_04875"/>
<dbReference type="AlphaFoldDB" id="A0A7T0BUL5"/>
<protein>
    <submittedName>
        <fullName evidence="1">Uncharacterized protein</fullName>
    </submittedName>
</protein>
<gene>
    <name evidence="1" type="ORF">G3M70_04875</name>
</gene>
<organism evidence="1 2">
    <name type="scientific">Candidatus Nitronauta litoralis</name>
    <dbReference type="NCBI Taxonomy" id="2705533"/>
    <lineage>
        <taxon>Bacteria</taxon>
        <taxon>Pseudomonadati</taxon>
        <taxon>Nitrospinota/Tectimicrobiota group</taxon>
        <taxon>Nitrospinota</taxon>
        <taxon>Nitrospinia</taxon>
        <taxon>Nitrospinales</taxon>
        <taxon>Nitrospinaceae</taxon>
        <taxon>Candidatus Nitronauta</taxon>
    </lineage>
</organism>
<reference evidence="1 2" key="1">
    <citation type="submission" date="2020-02" db="EMBL/GenBank/DDBJ databases">
        <title>Genomic and physiological characterization of two novel Nitrospinaceae genera.</title>
        <authorList>
            <person name="Mueller A.J."/>
            <person name="Jung M.-Y."/>
            <person name="Strachan C.R."/>
            <person name="Herbold C.W."/>
            <person name="Kirkegaard R.H."/>
            <person name="Daims H."/>
        </authorList>
    </citation>
    <scope>NUCLEOTIDE SEQUENCE [LARGE SCALE GENOMIC DNA]</scope>
    <source>
        <strain evidence="1">EB</strain>
    </source>
</reference>
<accession>A0A7T0BUL5</accession>
<proteinExistence type="predicted"/>
<sequence length="520" mass="57568">MPLTFQEEIAHKAALMEIRLERKRALREMFEGTKLVRKNIADDAKEAFKAAKKAKKAVEGLPGVSIPDLNNPLNNLNLNLLKGIDLKKLIRIRVPGLSLPDWDLDLIPDINIGDIPGINLPNILPNLRGILKHLDLLPDISLRLLAWQIGVKFPHIQLPSVAFDLSNIFKLEIPDIFPGLELAYPDFFDIDISVDLPNLSIPDVSLPNMVPPINIDMPSIDLPSLDIPGLDIPNLLKIPGFSKVLKLLIELFDVADLPDVIGELGLDFMQDFISSALPIVQQVKSGSKAANSWRKAARDLHKAVRTHKKHRVFILPGDARDAVNALRTLLKQSSAEHATRATIETAQFAVSTAGLFADLGGATGPATSAAAACAKMCQKIVLFAMEYNQMKKINHILKTTHGETLTSNLFEVSPLLGCYFLANNTTSNVLNVLCKDILTDDWMLDAERNKKKHLDPLIKDAQSFINKSRYVLQPIRQNKGMFVEKSTFSKLKARAALAFKKKLGRVPQNSTISTHDYIGK</sequence>
<name>A0A7T0BUL5_9BACT</name>